<evidence type="ECO:0000313" key="2">
    <source>
        <dbReference type="EMBL" id="UWZ83037.1"/>
    </source>
</evidence>
<name>A0A9J7BPH7_9BACT</name>
<protein>
    <recommendedName>
        <fullName evidence="4">Lipocalin-like domain-containing protein</fullName>
    </recommendedName>
</protein>
<dbReference type="RefSeq" id="WP_260792370.1">
    <property type="nucleotide sequence ID" value="NZ_CP093313.1"/>
</dbReference>
<dbReference type="KEGG" id="orp:MOP44_21000"/>
<sequence>MQRFLRLAIATLAITSAAAAFAADNSLGSWKLNVAKSKYSPGPLPVKSLSSTREADGEGVKVTTTGERADGSAINATYTAKFDGTPASVSGQGAPYDTISLKQVNANTFSYESKNSTNKYHVSGRLVISADGKTMTMNAKGTDAAGKPISITLVYDKQ</sequence>
<reference evidence="2" key="1">
    <citation type="submission" date="2021-04" db="EMBL/GenBank/DDBJ databases">
        <title>Phylogenetic analysis of Acidobacteriaceae.</title>
        <authorList>
            <person name="Qiu L."/>
            <person name="Zhang Q."/>
        </authorList>
    </citation>
    <scope>NUCLEOTIDE SEQUENCE</scope>
    <source>
        <strain evidence="2">DSM 25168</strain>
    </source>
</reference>
<evidence type="ECO:0000313" key="3">
    <source>
        <dbReference type="Proteomes" id="UP001059380"/>
    </source>
</evidence>
<feature type="chain" id="PRO_5039923456" description="Lipocalin-like domain-containing protein" evidence="1">
    <location>
        <begin position="23"/>
        <end position="158"/>
    </location>
</feature>
<organism evidence="2 3">
    <name type="scientific">Occallatibacter riparius</name>
    <dbReference type="NCBI Taxonomy" id="1002689"/>
    <lineage>
        <taxon>Bacteria</taxon>
        <taxon>Pseudomonadati</taxon>
        <taxon>Acidobacteriota</taxon>
        <taxon>Terriglobia</taxon>
        <taxon>Terriglobales</taxon>
        <taxon>Acidobacteriaceae</taxon>
        <taxon>Occallatibacter</taxon>
    </lineage>
</organism>
<proteinExistence type="predicted"/>
<dbReference type="EMBL" id="CP093313">
    <property type="protein sequence ID" value="UWZ83037.1"/>
    <property type="molecule type" value="Genomic_DNA"/>
</dbReference>
<accession>A0A9J7BPH7</accession>
<evidence type="ECO:0008006" key="4">
    <source>
        <dbReference type="Google" id="ProtNLM"/>
    </source>
</evidence>
<keyword evidence="3" id="KW-1185">Reference proteome</keyword>
<evidence type="ECO:0000256" key="1">
    <source>
        <dbReference type="SAM" id="SignalP"/>
    </source>
</evidence>
<keyword evidence="1" id="KW-0732">Signal</keyword>
<dbReference type="AlphaFoldDB" id="A0A9J7BPH7"/>
<dbReference type="Proteomes" id="UP001059380">
    <property type="component" value="Chromosome"/>
</dbReference>
<gene>
    <name evidence="2" type="ORF">MOP44_21000</name>
</gene>
<feature type="signal peptide" evidence="1">
    <location>
        <begin position="1"/>
        <end position="22"/>
    </location>
</feature>